<reference evidence="2" key="2">
    <citation type="submission" date="2010-03" db="EMBL/GenBank/DDBJ databases">
        <title>The genome sequence of Coccidioides posadasii strain Silveira.</title>
        <authorList>
            <consortium name="The Broad Institute Genome Sequencing Center for Infectious Disease"/>
            <person name="Neafsey D."/>
            <person name="Orbach M."/>
            <person name="Henn M.R."/>
            <person name="Cole G.T."/>
            <person name="Galgiani J."/>
            <person name="Gardner M.J."/>
            <person name="Kirkland T.N."/>
            <person name="Taylor J.W."/>
            <person name="Young S.K."/>
            <person name="Zeng Q."/>
            <person name="Koehrsen M."/>
            <person name="Alvarado L."/>
            <person name="Berlin A."/>
            <person name="Borenstein D."/>
            <person name="Chapman S.B."/>
            <person name="Chen Z."/>
            <person name="Engels R."/>
            <person name="Freedman E."/>
            <person name="Gellesch M."/>
            <person name="Goldberg J."/>
            <person name="Griggs A."/>
            <person name="Gujja S."/>
            <person name="Heilman E."/>
            <person name="Heiman D."/>
            <person name="Howarth C."/>
            <person name="Jen D."/>
            <person name="Larson L."/>
            <person name="Mehta T."/>
            <person name="Neiman D."/>
            <person name="Park D."/>
            <person name="Pearson M."/>
            <person name="Richards J."/>
            <person name="Roberts A."/>
            <person name="Saif S."/>
            <person name="Shea T."/>
            <person name="Shenoy N."/>
            <person name="Sisk P."/>
            <person name="Stolte C."/>
            <person name="Sykes S."/>
            <person name="Walk T."/>
            <person name="White J."/>
            <person name="Yandava C."/>
            <person name="Haas B."/>
            <person name="Nusbaum C."/>
            <person name="Birren B."/>
        </authorList>
    </citation>
    <scope>NUCLEOTIDE SEQUENCE [LARGE SCALE GENOMIC DNA]</scope>
    <source>
        <strain evidence="2">RMSCC 757 / Silveira</strain>
    </source>
</reference>
<reference evidence="2" key="1">
    <citation type="journal article" date="2010" name="Genome Res.">
        <title>Population genomic sequencing of Coccidioides fungi reveals recent hybridization and transposon control.</title>
        <authorList>
            <person name="Neafsey D.E."/>
            <person name="Barker B.M."/>
            <person name="Sharpton T.J."/>
            <person name="Stajich J.E."/>
            <person name="Park D.J."/>
            <person name="Whiston E."/>
            <person name="Hung C.-Y."/>
            <person name="McMahan C."/>
            <person name="White J."/>
            <person name="Sykes S."/>
            <person name="Heiman D."/>
            <person name="Young S."/>
            <person name="Zeng Q."/>
            <person name="Abouelleil A."/>
            <person name="Aftuck L."/>
            <person name="Bessette D."/>
            <person name="Brown A."/>
            <person name="FitzGerald M."/>
            <person name="Lui A."/>
            <person name="Macdonald J.P."/>
            <person name="Priest M."/>
            <person name="Orbach M.J."/>
            <person name="Galgiani J.N."/>
            <person name="Kirkland T.N."/>
            <person name="Cole G.T."/>
            <person name="Birren B.W."/>
            <person name="Henn M.R."/>
            <person name="Taylor J.W."/>
            <person name="Rounsley S.D."/>
        </authorList>
    </citation>
    <scope>NUCLEOTIDE SEQUENCE [LARGE SCALE GENOMIC DNA]</scope>
    <source>
        <strain evidence="2">RMSCC 757 / Silveira</strain>
    </source>
</reference>
<evidence type="ECO:0000313" key="2">
    <source>
        <dbReference type="Proteomes" id="UP000002497"/>
    </source>
</evidence>
<dbReference type="Proteomes" id="UP000002497">
    <property type="component" value="Unassembled WGS sequence"/>
</dbReference>
<protein>
    <submittedName>
        <fullName evidence="1">Predicted protein</fullName>
    </submittedName>
</protein>
<sequence length="156" mass="16867">MHVLNGVRCTTLLSGGSGLGSQQAFSCGCCTNFSLRLSVGSRMKVFQPHVPHGCSCLSPDSIGRHFPALSSPLRFQGLGCRATWQHDFSPEDWLGIEITSRKACCPVMSLLSPMDGLAFESRRRSIEMLKSQQEPVPPLVSTPFVCVIAIKTPVGC</sequence>
<organism evidence="2">
    <name type="scientific">Coccidioides posadasii (strain RMSCC 757 / Silveira)</name>
    <name type="common">Valley fever fungus</name>
    <dbReference type="NCBI Taxonomy" id="443226"/>
    <lineage>
        <taxon>Eukaryota</taxon>
        <taxon>Fungi</taxon>
        <taxon>Dikarya</taxon>
        <taxon>Ascomycota</taxon>
        <taxon>Pezizomycotina</taxon>
        <taxon>Eurotiomycetes</taxon>
        <taxon>Eurotiomycetidae</taxon>
        <taxon>Onygenales</taxon>
        <taxon>Onygenaceae</taxon>
        <taxon>Coccidioides</taxon>
    </lineage>
</organism>
<dbReference type="VEuPathDB" id="FungiDB:CPSG_09494"/>
<accession>E9DI45</accession>
<dbReference type="EMBL" id="GL636510">
    <property type="protein sequence ID" value="EFW13841.1"/>
    <property type="molecule type" value="Genomic_DNA"/>
</dbReference>
<dbReference type="HOGENOM" id="CLU_1686406_0_0_1"/>
<dbReference type="AlphaFoldDB" id="E9DI45"/>
<evidence type="ECO:0000313" key="1">
    <source>
        <dbReference type="EMBL" id="EFW13841.1"/>
    </source>
</evidence>
<name>E9DI45_COCPS</name>
<keyword evidence="2" id="KW-1185">Reference proteome</keyword>
<gene>
    <name evidence="1" type="ORF">CPSG_09494</name>
</gene>
<proteinExistence type="predicted"/>